<name>A0ABQ4CZQ8_9ACTN</name>
<evidence type="ECO:0000313" key="3">
    <source>
        <dbReference type="Proteomes" id="UP000604117"/>
    </source>
</evidence>
<evidence type="ECO:0000259" key="1">
    <source>
        <dbReference type="Pfam" id="PF00155"/>
    </source>
</evidence>
<dbReference type="InterPro" id="IPR015424">
    <property type="entry name" value="PyrdxlP-dep_Trfase"/>
</dbReference>
<gene>
    <name evidence="2" type="ORF">Asi02nite_62850</name>
</gene>
<evidence type="ECO:0000313" key="2">
    <source>
        <dbReference type="EMBL" id="GIF76767.1"/>
    </source>
</evidence>
<proteinExistence type="predicted"/>
<sequence>MDRFMPAPMSDLVDSPCRYDLGESTSPPLTLGTLLTPGVLGVMSELSVGYGTTQGSEGLRSLVAADLSVPPERVLLTPGGIAGMFLVALVTCGAGDHAVVTTPCFPPARSQLVAVGAEVTPVPLSFDAGYRLDVAAVLAAVRPSTRLVSVASPQNPSGVRLAARDLADLVAGVSAVAPAAVVLVDETYRDATYDGAVAPSAAALGPSVVTCSSLSKAYGTPGLRVGWLTAVDPKLYARLRLAKFTTLLGGSGVDEVLAAEVLRRRAEVLGPRRAALREGLSTLTAWAAGQQAVEVLRPDAGALCCVRLRPDMVPDDGVRRFYAALPALEVRVGRGSWFFESDRVFRVGFGHLPAADFVVALDRLGEAVRVAL</sequence>
<dbReference type="PANTHER" id="PTHR43510:SF1">
    <property type="entry name" value="AMINOTRANSFERASE FUNCTION, HYPOTHETICAL (EUROFUNG)"/>
    <property type="match status" value="1"/>
</dbReference>
<dbReference type="Gene3D" id="3.40.640.10">
    <property type="entry name" value="Type I PLP-dependent aspartate aminotransferase-like (Major domain)"/>
    <property type="match status" value="1"/>
</dbReference>
<dbReference type="EMBL" id="BONE01000069">
    <property type="protein sequence ID" value="GIF76767.1"/>
    <property type="molecule type" value="Genomic_DNA"/>
</dbReference>
<keyword evidence="2" id="KW-0808">Transferase</keyword>
<dbReference type="PANTHER" id="PTHR43510">
    <property type="entry name" value="AMINOTRANSFERASE FUNCTION, HYPOTHETICAL (EUROFUNG)"/>
    <property type="match status" value="1"/>
</dbReference>
<reference evidence="2 3" key="1">
    <citation type="submission" date="2021-01" db="EMBL/GenBank/DDBJ databases">
        <title>Whole genome shotgun sequence of Asanoa siamensis NBRC 107932.</title>
        <authorList>
            <person name="Komaki H."/>
            <person name="Tamura T."/>
        </authorList>
    </citation>
    <scope>NUCLEOTIDE SEQUENCE [LARGE SCALE GENOMIC DNA]</scope>
    <source>
        <strain evidence="2 3">NBRC 107932</strain>
    </source>
</reference>
<dbReference type="RefSeq" id="WP_203717630.1">
    <property type="nucleotide sequence ID" value="NZ_BONE01000069.1"/>
</dbReference>
<dbReference type="Pfam" id="PF00155">
    <property type="entry name" value="Aminotran_1_2"/>
    <property type="match status" value="1"/>
</dbReference>
<dbReference type="GO" id="GO:0008483">
    <property type="term" value="F:transaminase activity"/>
    <property type="evidence" value="ECO:0007669"/>
    <property type="project" value="UniProtKB-KW"/>
</dbReference>
<accession>A0ABQ4CZQ8</accession>
<keyword evidence="2" id="KW-0032">Aminotransferase</keyword>
<feature type="domain" description="Aminotransferase class I/classII large" evidence="1">
    <location>
        <begin position="49"/>
        <end position="353"/>
    </location>
</feature>
<keyword evidence="3" id="KW-1185">Reference proteome</keyword>
<dbReference type="InterPro" id="IPR004839">
    <property type="entry name" value="Aminotransferase_I/II_large"/>
</dbReference>
<organism evidence="2 3">
    <name type="scientific">Asanoa siamensis</name>
    <dbReference type="NCBI Taxonomy" id="926357"/>
    <lineage>
        <taxon>Bacteria</taxon>
        <taxon>Bacillati</taxon>
        <taxon>Actinomycetota</taxon>
        <taxon>Actinomycetes</taxon>
        <taxon>Micromonosporales</taxon>
        <taxon>Micromonosporaceae</taxon>
        <taxon>Asanoa</taxon>
    </lineage>
</organism>
<dbReference type="SUPFAM" id="SSF53383">
    <property type="entry name" value="PLP-dependent transferases"/>
    <property type="match status" value="1"/>
</dbReference>
<dbReference type="InterPro" id="IPR015421">
    <property type="entry name" value="PyrdxlP-dep_Trfase_major"/>
</dbReference>
<comment type="caution">
    <text evidence="2">The sequence shown here is derived from an EMBL/GenBank/DDBJ whole genome shotgun (WGS) entry which is preliminary data.</text>
</comment>
<protein>
    <submittedName>
        <fullName evidence="2">Aminotransferase</fullName>
    </submittedName>
</protein>
<dbReference type="CDD" id="cd00609">
    <property type="entry name" value="AAT_like"/>
    <property type="match status" value="1"/>
</dbReference>
<dbReference type="InterPro" id="IPR015422">
    <property type="entry name" value="PyrdxlP-dep_Trfase_small"/>
</dbReference>
<dbReference type="Proteomes" id="UP000604117">
    <property type="component" value="Unassembled WGS sequence"/>
</dbReference>
<dbReference type="Gene3D" id="3.90.1150.10">
    <property type="entry name" value="Aspartate Aminotransferase, domain 1"/>
    <property type="match status" value="1"/>
</dbReference>